<keyword evidence="9" id="KW-0539">Nucleus</keyword>
<comment type="function">
    <text evidence="10">Involved in the early steps of selenocysteine biosynthesis and tRNA(Sec) charging to the later steps resulting in the cotranslational incorporation of selenocysteine into selenoproteins. Stabilizes the SECISBP2, EEFSEC and tRNA(Sec) complex. May be involved in the methylation of tRNA(Sec). Enhances efficiency of selenoproteins synthesis.</text>
</comment>
<evidence type="ECO:0000256" key="4">
    <source>
        <dbReference type="ARBA" id="ARBA00016598"/>
    </source>
</evidence>
<keyword evidence="6" id="KW-0677">Repeat</keyword>
<evidence type="ECO:0000313" key="16">
    <source>
        <dbReference type="Proteomes" id="UP000823872"/>
    </source>
</evidence>
<comment type="similarity">
    <text evidence="3">Belongs to the RRM TRSPAP family.</text>
</comment>
<dbReference type="Pfam" id="PF17654">
    <property type="entry name" value="Trnau1ap"/>
    <property type="match status" value="1"/>
</dbReference>
<dbReference type="InterPro" id="IPR040434">
    <property type="entry name" value="TSAP1"/>
</dbReference>
<dbReference type="SMART" id="SM00360">
    <property type="entry name" value="RRM"/>
    <property type="match status" value="2"/>
</dbReference>
<keyword evidence="5" id="KW-0963">Cytoplasm</keyword>
<keyword evidence="16" id="KW-1185">Reference proteome</keyword>
<dbReference type="CDD" id="cd12610">
    <property type="entry name" value="RRM1_SECp43"/>
    <property type="match status" value="1"/>
</dbReference>
<dbReference type="SUPFAM" id="SSF54928">
    <property type="entry name" value="RNA-binding domain, RBD"/>
    <property type="match status" value="1"/>
</dbReference>
<dbReference type="InterPro" id="IPR035979">
    <property type="entry name" value="RBD_domain_sf"/>
</dbReference>
<evidence type="ECO:0000256" key="8">
    <source>
        <dbReference type="ARBA" id="ARBA00022917"/>
    </source>
</evidence>
<reference evidence="15" key="2">
    <citation type="submission" date="2025-08" db="UniProtKB">
        <authorList>
            <consortium name="Ensembl"/>
        </authorList>
    </citation>
    <scope>IDENTIFICATION</scope>
    <source>
        <strain evidence="15">breed Abyssinian</strain>
    </source>
</reference>
<organism evidence="15 16">
    <name type="scientific">Felis catus</name>
    <name type="common">Cat</name>
    <name type="synonym">Felis silvestris catus</name>
    <dbReference type="NCBI Taxonomy" id="9685"/>
    <lineage>
        <taxon>Eukaryota</taxon>
        <taxon>Metazoa</taxon>
        <taxon>Chordata</taxon>
        <taxon>Craniata</taxon>
        <taxon>Vertebrata</taxon>
        <taxon>Euteleostomi</taxon>
        <taxon>Mammalia</taxon>
        <taxon>Eutheria</taxon>
        <taxon>Laurasiatheria</taxon>
        <taxon>Carnivora</taxon>
        <taxon>Feliformia</taxon>
        <taxon>Felidae</taxon>
        <taxon>Felinae</taxon>
        <taxon>Felis</taxon>
    </lineage>
</organism>
<evidence type="ECO:0000256" key="1">
    <source>
        <dbReference type="ARBA" id="ARBA00004123"/>
    </source>
</evidence>
<evidence type="ECO:0000256" key="12">
    <source>
        <dbReference type="PROSITE-ProRule" id="PRU00176"/>
    </source>
</evidence>
<feature type="region of interest" description="Disordered" evidence="13">
    <location>
        <begin position="18"/>
        <end position="73"/>
    </location>
</feature>
<dbReference type="Gene3D" id="3.30.70.330">
    <property type="match status" value="2"/>
</dbReference>
<gene>
    <name evidence="15" type="primary">OLFML2A</name>
</gene>
<feature type="domain" description="RRM" evidence="14">
    <location>
        <begin position="119"/>
        <end position="202"/>
    </location>
</feature>
<evidence type="ECO:0000256" key="9">
    <source>
        <dbReference type="ARBA" id="ARBA00023242"/>
    </source>
</evidence>
<dbReference type="InterPro" id="IPR000504">
    <property type="entry name" value="RRM_dom"/>
</dbReference>
<dbReference type="PANTHER" id="PTHR37457">
    <property type="entry name" value="TRNA SELENOCYSTEINE 1-ASSOCIATED PROTEIN 1-RELATED"/>
    <property type="match status" value="1"/>
</dbReference>
<name>A0ABI7ZWX2_FELCA</name>
<dbReference type="Proteomes" id="UP000823872">
    <property type="component" value="Chromosome C1"/>
</dbReference>
<evidence type="ECO:0000256" key="6">
    <source>
        <dbReference type="ARBA" id="ARBA00022737"/>
    </source>
</evidence>
<evidence type="ECO:0000256" key="10">
    <source>
        <dbReference type="ARBA" id="ARBA00024717"/>
    </source>
</evidence>
<reference evidence="15 16" key="1">
    <citation type="submission" date="2021-02" db="EMBL/GenBank/DDBJ databases">
        <title>Safari Cat Assemblies.</title>
        <authorList>
            <person name="Bredemeyer K.R."/>
            <person name="Murphy W.J."/>
        </authorList>
    </citation>
    <scope>NUCLEOTIDE SEQUENCE [LARGE SCALE GENOMIC DNA]</scope>
</reference>
<evidence type="ECO:0000256" key="13">
    <source>
        <dbReference type="SAM" id="MobiDB-lite"/>
    </source>
</evidence>
<evidence type="ECO:0000256" key="3">
    <source>
        <dbReference type="ARBA" id="ARBA00008920"/>
    </source>
</evidence>
<dbReference type="PROSITE" id="PS50102">
    <property type="entry name" value="RRM"/>
    <property type="match status" value="2"/>
</dbReference>
<keyword evidence="7 12" id="KW-0694">RNA-binding</keyword>
<dbReference type="InterPro" id="IPR012677">
    <property type="entry name" value="Nucleotide-bd_a/b_plait_sf"/>
</dbReference>
<dbReference type="Ensembl" id="ENSFCTT00005072630.1">
    <property type="protein sequence ID" value="ENSFCTP00005051412.1"/>
    <property type="gene ID" value="ENSFCTG00005025525.1"/>
</dbReference>
<dbReference type="Pfam" id="PF00076">
    <property type="entry name" value="RRM_1"/>
    <property type="match status" value="2"/>
</dbReference>
<keyword evidence="8" id="KW-0648">Protein biosynthesis</keyword>
<evidence type="ECO:0000256" key="7">
    <source>
        <dbReference type="ARBA" id="ARBA00022884"/>
    </source>
</evidence>
<feature type="domain" description="RRM" evidence="14">
    <location>
        <begin position="212"/>
        <end position="291"/>
    </location>
</feature>
<dbReference type="InterPro" id="IPR034510">
    <property type="entry name" value="SECp43_RRM2"/>
</dbReference>
<protein>
    <recommendedName>
        <fullName evidence="4">tRNA selenocysteine 1-associated protein 1</fullName>
    </recommendedName>
    <alternativeName>
        <fullName evidence="11">tRNA selenocysteine-associated protein 1</fullName>
    </alternativeName>
</protein>
<evidence type="ECO:0000256" key="2">
    <source>
        <dbReference type="ARBA" id="ARBA00004496"/>
    </source>
</evidence>
<dbReference type="InterPro" id="IPR041085">
    <property type="entry name" value="TSAP1_C"/>
</dbReference>
<comment type="subcellular location">
    <subcellularLocation>
        <location evidence="2">Cytoplasm</location>
    </subcellularLocation>
    <subcellularLocation>
        <location evidence="1">Nucleus</location>
    </subcellularLocation>
</comment>
<dbReference type="GeneTree" id="ENSGT00940000156139"/>
<reference evidence="15" key="3">
    <citation type="submission" date="2025-09" db="UniProtKB">
        <authorList>
            <consortium name="Ensembl"/>
        </authorList>
    </citation>
    <scope>IDENTIFICATION</scope>
    <source>
        <strain evidence="15">breed Abyssinian</strain>
    </source>
</reference>
<dbReference type="CDD" id="cd12612">
    <property type="entry name" value="RRM2_SECp43"/>
    <property type="match status" value="1"/>
</dbReference>
<evidence type="ECO:0000256" key="5">
    <source>
        <dbReference type="ARBA" id="ARBA00022490"/>
    </source>
</evidence>
<evidence type="ECO:0000256" key="11">
    <source>
        <dbReference type="ARBA" id="ARBA00033477"/>
    </source>
</evidence>
<sequence length="403" mass="44683">MPVSCWCGCVIQIKKEKERETRETPLLEQPRAGSDVCSAPSRRLRRSSAPRDPGTLRPAESSEKPGVANPGAALGAGVSELAQKASEAHAPWRSRAPRSGYSAGLLGPRNSGPAADMAASLWMGDLEPYMDENFISRAFATMGETVMSVKIIRNRLTGIPAGYCFVEFADLATAEKCLHKINGKPLPGATPAKRFKLNYATYGKQPDNSPEYSLFVGDLTPDVDDGMLYEFFVKVYPSCRGGKVVLDQTGVSKGYGFVKFTDELEQKRALTECQGAVGLGSKPVRLSVAIPKASRVKPVEYSQMYSYSYNQYYQQYQNYYAQWGYDQNTGSYSYSYPQYGYTQSTMQTYEEVGDDALEDPMPQLDVTEANKEFMEQSEELYDALMDCHWQPLDTVSSEIPAMM</sequence>
<accession>A0ABI7ZWX2</accession>
<proteinExistence type="inferred from homology"/>
<dbReference type="PANTHER" id="PTHR37457:SF2">
    <property type="entry name" value="TRNA SELENOCYSTEINE 1-ASSOCIATED PROTEIN 1"/>
    <property type="match status" value="1"/>
</dbReference>
<evidence type="ECO:0000259" key="14">
    <source>
        <dbReference type="PROSITE" id="PS50102"/>
    </source>
</evidence>
<evidence type="ECO:0000313" key="15">
    <source>
        <dbReference type="Ensembl" id="ENSFCTP00005051412.1"/>
    </source>
</evidence>